<feature type="signal peptide" evidence="1">
    <location>
        <begin position="1"/>
        <end position="21"/>
    </location>
</feature>
<name>A0A9D9HIP8_9BACT</name>
<reference evidence="3" key="2">
    <citation type="journal article" date="2021" name="PeerJ">
        <title>Extensive microbial diversity within the chicken gut microbiome revealed by metagenomics and culture.</title>
        <authorList>
            <person name="Gilroy R."/>
            <person name="Ravi A."/>
            <person name="Getino M."/>
            <person name="Pursley I."/>
            <person name="Horton D.L."/>
            <person name="Alikhan N.F."/>
            <person name="Baker D."/>
            <person name="Gharbi K."/>
            <person name="Hall N."/>
            <person name="Watson M."/>
            <person name="Adriaenssens E.M."/>
            <person name="Foster-Nyarko E."/>
            <person name="Jarju S."/>
            <person name="Secka A."/>
            <person name="Antonio M."/>
            <person name="Oren A."/>
            <person name="Chaudhuri R.R."/>
            <person name="La Ragione R."/>
            <person name="Hildebrand F."/>
            <person name="Pallen M.J."/>
        </authorList>
    </citation>
    <scope>NUCLEOTIDE SEQUENCE</scope>
    <source>
        <strain evidence="3">B1-20833</strain>
    </source>
</reference>
<feature type="chain" id="PRO_5039094883" evidence="1">
    <location>
        <begin position="22"/>
        <end position="289"/>
    </location>
</feature>
<dbReference type="Pfam" id="PF16227">
    <property type="entry name" value="DUF4886"/>
    <property type="match status" value="1"/>
</dbReference>
<dbReference type="EMBL" id="JADIMI010000025">
    <property type="protein sequence ID" value="MBO8451847.1"/>
    <property type="molecule type" value="Genomic_DNA"/>
</dbReference>
<evidence type="ECO:0000259" key="2">
    <source>
        <dbReference type="Pfam" id="PF16227"/>
    </source>
</evidence>
<reference evidence="3" key="1">
    <citation type="submission" date="2020-10" db="EMBL/GenBank/DDBJ databases">
        <authorList>
            <person name="Gilroy R."/>
        </authorList>
    </citation>
    <scope>NUCLEOTIDE SEQUENCE</scope>
    <source>
        <strain evidence="3">B1-20833</strain>
    </source>
</reference>
<dbReference type="InterPro" id="IPR036514">
    <property type="entry name" value="SGNH_hydro_sf"/>
</dbReference>
<gene>
    <name evidence="3" type="ORF">IAC06_03045</name>
</gene>
<proteinExistence type="predicted"/>
<feature type="domain" description="DUF4886" evidence="2">
    <location>
        <begin position="29"/>
        <end position="270"/>
    </location>
</feature>
<evidence type="ECO:0000256" key="1">
    <source>
        <dbReference type="SAM" id="SignalP"/>
    </source>
</evidence>
<dbReference type="Proteomes" id="UP000823661">
    <property type="component" value="Unassembled WGS sequence"/>
</dbReference>
<organism evidence="3 4">
    <name type="scientific">Candidatus Cryptobacteroides intestinavium</name>
    <dbReference type="NCBI Taxonomy" id="2840766"/>
    <lineage>
        <taxon>Bacteria</taxon>
        <taxon>Pseudomonadati</taxon>
        <taxon>Bacteroidota</taxon>
        <taxon>Bacteroidia</taxon>
        <taxon>Bacteroidales</taxon>
        <taxon>Candidatus Cryptobacteroides</taxon>
    </lineage>
</organism>
<dbReference type="AlphaFoldDB" id="A0A9D9HIP8"/>
<dbReference type="Gene3D" id="3.40.50.1110">
    <property type="entry name" value="SGNH hydrolase"/>
    <property type="match status" value="1"/>
</dbReference>
<sequence length="289" mass="32226">MMCRFLLAGLLSIFCCVQLPANDQADTVRILAIGNSFSQDAVEQYFFELAEDAGIPVIVGNAYIGGCSLERHVLNSMADKADYAYRKVGKDGSGERKEYPGRTLAEIISDEPWDYVSLQQASPLSGIYESYARWLPELYAYVRARVPDDTVFMLHQTWAYAADSDHSGFAGYDNDQMKMYRAIVDANERAAGLVGIDIIIPSGTAVQNARTSFIGDNMDRDGYHLDLLWGRYTAACTWFETLFGHVTGNGYAPQGMSGDYVRVARLSARKAVLHPDRVTRINVRRLSER</sequence>
<evidence type="ECO:0000313" key="4">
    <source>
        <dbReference type="Proteomes" id="UP000823661"/>
    </source>
</evidence>
<evidence type="ECO:0000313" key="3">
    <source>
        <dbReference type="EMBL" id="MBO8451847.1"/>
    </source>
</evidence>
<protein>
    <submittedName>
        <fullName evidence="3">DUF4886 domain-containing protein</fullName>
    </submittedName>
</protein>
<dbReference type="GO" id="GO:0016788">
    <property type="term" value="F:hydrolase activity, acting on ester bonds"/>
    <property type="evidence" value="ECO:0007669"/>
    <property type="project" value="UniProtKB-ARBA"/>
</dbReference>
<comment type="caution">
    <text evidence="3">The sequence shown here is derived from an EMBL/GenBank/DDBJ whole genome shotgun (WGS) entry which is preliminary data.</text>
</comment>
<accession>A0A9D9HIP8</accession>
<keyword evidence="1" id="KW-0732">Signal</keyword>
<dbReference type="InterPro" id="IPR032616">
    <property type="entry name" value="DUF4886"/>
</dbReference>